<evidence type="ECO:0000313" key="1">
    <source>
        <dbReference type="EMBL" id="RGN31979.1"/>
    </source>
</evidence>
<reference evidence="1 2" key="1">
    <citation type="submission" date="2018-08" db="EMBL/GenBank/DDBJ databases">
        <title>A genome reference for cultivated species of the human gut microbiota.</title>
        <authorList>
            <person name="Zou Y."/>
            <person name="Xue W."/>
            <person name="Luo G."/>
        </authorList>
    </citation>
    <scope>NUCLEOTIDE SEQUENCE [LARGE SCALE GENOMIC DNA]</scope>
    <source>
        <strain evidence="1 2">OM05-15BH</strain>
    </source>
</reference>
<organism evidence="1 2">
    <name type="scientific">Bacteroides oleiciplenus</name>
    <dbReference type="NCBI Taxonomy" id="626931"/>
    <lineage>
        <taxon>Bacteria</taxon>
        <taxon>Pseudomonadati</taxon>
        <taxon>Bacteroidota</taxon>
        <taxon>Bacteroidia</taxon>
        <taxon>Bacteroidales</taxon>
        <taxon>Bacteroidaceae</taxon>
        <taxon>Bacteroides</taxon>
    </lineage>
</organism>
<protein>
    <submittedName>
        <fullName evidence="1">Uncharacterized protein</fullName>
    </submittedName>
</protein>
<proteinExistence type="predicted"/>
<evidence type="ECO:0000313" key="2">
    <source>
        <dbReference type="Proteomes" id="UP000260983"/>
    </source>
</evidence>
<comment type="caution">
    <text evidence="1">The sequence shown here is derived from an EMBL/GenBank/DDBJ whole genome shotgun (WGS) entry which is preliminary data.</text>
</comment>
<dbReference type="AlphaFoldDB" id="A0A3E5B373"/>
<sequence>MNKILDQSFNSEFDKIEELTWYPWVGKDYKNGIRRVLVIGDSHYSADEGHFDPECYTDFMSTKQTTRDILTRHLEKGETWNFLRNLESTFPESRNFWSKIAFYNYIQEPMKTANSIPTGEQYKIAWRCFANLVKILRPTDCVIIGTRNDKYSGYMLEELDIRDYINNDDDSLKINNAIPRKRKIVFNDGYSLDFFMIHHTSHHYSPDQWHDFLKQQIPEAIEWLNRVWEI</sequence>
<accession>A0A3E5B373</accession>
<gene>
    <name evidence="1" type="ORF">DXB65_19240</name>
</gene>
<dbReference type="Proteomes" id="UP000260983">
    <property type="component" value="Unassembled WGS sequence"/>
</dbReference>
<name>A0A3E5B373_9BACE</name>
<dbReference type="RefSeq" id="WP_117725228.1">
    <property type="nucleotide sequence ID" value="NZ_QSUL01000015.1"/>
</dbReference>
<dbReference type="EMBL" id="QSUL01000015">
    <property type="protein sequence ID" value="RGN31979.1"/>
    <property type="molecule type" value="Genomic_DNA"/>
</dbReference>